<feature type="domain" description="NADH:quinone oxidoreductase/Mrp antiporter transmembrane" evidence="9">
    <location>
        <begin position="177"/>
        <end position="386"/>
    </location>
</feature>
<sequence length="433" mass="43832">MIMPVPSLAAALLLLSSFLIARTADRRKARGLAVRWVTAAAVPPGLAVLVGEGVPAGLPLPALHDAPQHAAGAAAEAAVICAAGLPAVAMAPLASHPPATLARILRLLAVSCALAAVRHEAAVPALWAVAAWLVWSGMRPGGDLNVPPGLGRLFAVHHVPGVLLLGAGTAVAAAGAQETGAALAVLGIMVRLAVIPVHGWYPRLAEHAPMGVVVVFGTIPLEMLTRLQPLSGRLPVPVAHAVAVACGAAALTAAALALVQDRPRRALAFLAMSQTGLMAGGIVGRAPAVAAGLVPAWQVAALALAGLAMALAALEARRGALSSAVPAGNLSRTPRLAVAFLLCGLAVAGFPFSLGFAAEHLLIRHSAEEFAPSWPLLVAAVCLNAMTVMRCFLTLFAGGRGHRGERDLTPVETYGITVVLTALLIGVALPVSW</sequence>
<evidence type="ECO:0000313" key="10">
    <source>
        <dbReference type="EMBL" id="ACY98151.1"/>
    </source>
</evidence>
<accession>D1A4Y2</accession>
<dbReference type="PANTHER" id="PTHR42703:SF1">
    <property type="entry name" value="NA(+)_H(+) ANTIPORTER SUBUNIT D1"/>
    <property type="match status" value="1"/>
</dbReference>
<proteinExistence type="inferred from homology"/>
<evidence type="ECO:0000256" key="8">
    <source>
        <dbReference type="SAM" id="Phobius"/>
    </source>
</evidence>
<evidence type="ECO:0000256" key="6">
    <source>
        <dbReference type="ARBA" id="ARBA00023136"/>
    </source>
</evidence>
<keyword evidence="4 7" id="KW-0812">Transmembrane</keyword>
<feature type="transmembrane region" description="Helical" evidence="8">
    <location>
        <begin position="155"/>
        <end position="174"/>
    </location>
</feature>
<evidence type="ECO:0000313" key="11">
    <source>
        <dbReference type="Proteomes" id="UP000001918"/>
    </source>
</evidence>
<dbReference type="OrthoDB" id="3211418at2"/>
<organism evidence="10 11">
    <name type="scientific">Thermomonospora curvata (strain ATCC 19995 / DSM 43183 / JCM 3096 / KCTC 9072 / NBRC 15933 / NCIMB 10081 / Henssen B9)</name>
    <dbReference type="NCBI Taxonomy" id="471852"/>
    <lineage>
        <taxon>Bacteria</taxon>
        <taxon>Bacillati</taxon>
        <taxon>Actinomycetota</taxon>
        <taxon>Actinomycetes</taxon>
        <taxon>Streptosporangiales</taxon>
        <taxon>Thermomonosporaceae</taxon>
        <taxon>Thermomonospora</taxon>
    </lineage>
</organism>
<feature type="transmembrane region" description="Helical" evidence="8">
    <location>
        <begin position="336"/>
        <end position="356"/>
    </location>
</feature>
<comment type="subcellular location">
    <subcellularLocation>
        <location evidence="1">Cell membrane</location>
        <topology evidence="1">Multi-pass membrane protein</topology>
    </subcellularLocation>
    <subcellularLocation>
        <location evidence="7">Membrane</location>
        <topology evidence="7">Multi-pass membrane protein</topology>
    </subcellularLocation>
</comment>
<dbReference type="PANTHER" id="PTHR42703">
    <property type="entry name" value="NADH DEHYDROGENASE"/>
    <property type="match status" value="1"/>
</dbReference>
<dbReference type="Proteomes" id="UP000001918">
    <property type="component" value="Chromosome"/>
</dbReference>
<dbReference type="EMBL" id="CP001738">
    <property type="protein sequence ID" value="ACY98151.1"/>
    <property type="molecule type" value="Genomic_DNA"/>
</dbReference>
<dbReference type="AlphaFoldDB" id="D1A4Y2"/>
<protein>
    <recommendedName>
        <fullName evidence="9">NADH:quinone oxidoreductase/Mrp antiporter transmembrane domain-containing protein</fullName>
    </recommendedName>
</protein>
<feature type="transmembrane region" description="Helical" evidence="8">
    <location>
        <begin position="238"/>
        <end position="259"/>
    </location>
</feature>
<dbReference type="RefSeq" id="WP_012852935.1">
    <property type="nucleotide sequence ID" value="NC_013510.1"/>
</dbReference>
<dbReference type="STRING" id="471852.Tcur_2596"/>
<feature type="transmembrane region" description="Helical" evidence="8">
    <location>
        <begin position="181"/>
        <end position="201"/>
    </location>
</feature>
<feature type="transmembrane region" description="Helical" evidence="8">
    <location>
        <begin position="266"/>
        <end position="284"/>
    </location>
</feature>
<dbReference type="KEGG" id="tcu:Tcur_2596"/>
<dbReference type="GO" id="GO:0005886">
    <property type="term" value="C:plasma membrane"/>
    <property type="evidence" value="ECO:0007669"/>
    <property type="project" value="UniProtKB-SubCell"/>
</dbReference>
<keyword evidence="11" id="KW-1185">Reference proteome</keyword>
<reference evidence="10 11" key="1">
    <citation type="journal article" date="2011" name="Stand. Genomic Sci.">
        <title>Complete genome sequence of Thermomonospora curvata type strain (B9).</title>
        <authorList>
            <person name="Chertkov O."/>
            <person name="Sikorski J."/>
            <person name="Nolan M."/>
            <person name="Lapidus A."/>
            <person name="Lucas S."/>
            <person name="Del Rio T.G."/>
            <person name="Tice H."/>
            <person name="Cheng J.F."/>
            <person name="Goodwin L."/>
            <person name="Pitluck S."/>
            <person name="Liolios K."/>
            <person name="Ivanova N."/>
            <person name="Mavromatis K."/>
            <person name="Mikhailova N."/>
            <person name="Ovchinnikova G."/>
            <person name="Pati A."/>
            <person name="Chen A."/>
            <person name="Palaniappan K."/>
            <person name="Djao O.D."/>
            <person name="Land M."/>
            <person name="Hauser L."/>
            <person name="Chang Y.J."/>
            <person name="Jeffries C.D."/>
            <person name="Brettin T."/>
            <person name="Han C."/>
            <person name="Detter J.C."/>
            <person name="Rohde M."/>
            <person name="Goker M."/>
            <person name="Woyke T."/>
            <person name="Bristow J."/>
            <person name="Eisen J.A."/>
            <person name="Markowitz V."/>
            <person name="Hugenholtz P."/>
            <person name="Klenk H.P."/>
            <person name="Kyrpides N.C."/>
        </authorList>
    </citation>
    <scope>NUCLEOTIDE SEQUENCE [LARGE SCALE GENOMIC DNA]</scope>
    <source>
        <strain evidence="11">ATCC 19995 / DSM 43183 / JCM 3096 / KCTC 9072 / NBRC 15933 / NCIMB 10081 / Henssen B9</strain>
    </source>
</reference>
<feature type="transmembrane region" description="Helical" evidence="8">
    <location>
        <begin position="70"/>
        <end position="95"/>
    </location>
</feature>
<gene>
    <name evidence="10" type="ordered locus">Tcur_2596</name>
</gene>
<feature type="transmembrane region" description="Helical" evidence="8">
    <location>
        <begin position="107"/>
        <end position="135"/>
    </location>
</feature>
<keyword evidence="3" id="KW-1003">Cell membrane</keyword>
<dbReference type="InterPro" id="IPR050586">
    <property type="entry name" value="CPA3_Na-H_Antiporter_D"/>
</dbReference>
<evidence type="ECO:0000256" key="1">
    <source>
        <dbReference type="ARBA" id="ARBA00004651"/>
    </source>
</evidence>
<keyword evidence="6 8" id="KW-0472">Membrane</keyword>
<keyword evidence="5 8" id="KW-1133">Transmembrane helix</keyword>
<name>D1A4Y2_THECD</name>
<dbReference type="Pfam" id="PF00361">
    <property type="entry name" value="Proton_antipo_M"/>
    <property type="match status" value="1"/>
</dbReference>
<comment type="similarity">
    <text evidence="2">Belongs to the CPA3 antiporters (TC 2.A.63) subunit D family.</text>
</comment>
<evidence type="ECO:0000259" key="9">
    <source>
        <dbReference type="Pfam" id="PF00361"/>
    </source>
</evidence>
<evidence type="ECO:0000256" key="5">
    <source>
        <dbReference type="ARBA" id="ARBA00022989"/>
    </source>
</evidence>
<feature type="transmembrane region" description="Helical" evidence="8">
    <location>
        <begin position="376"/>
        <end position="399"/>
    </location>
</feature>
<feature type="transmembrane region" description="Helical" evidence="8">
    <location>
        <begin position="411"/>
        <end position="431"/>
    </location>
</feature>
<dbReference type="HOGENOM" id="CLU_048868_0_0_11"/>
<evidence type="ECO:0000256" key="3">
    <source>
        <dbReference type="ARBA" id="ARBA00022475"/>
    </source>
</evidence>
<evidence type="ECO:0000256" key="7">
    <source>
        <dbReference type="RuleBase" id="RU000320"/>
    </source>
</evidence>
<dbReference type="eggNOG" id="COG0651">
    <property type="taxonomic scope" value="Bacteria"/>
</dbReference>
<evidence type="ECO:0000256" key="2">
    <source>
        <dbReference type="ARBA" id="ARBA00005346"/>
    </source>
</evidence>
<dbReference type="InterPro" id="IPR001750">
    <property type="entry name" value="ND/Mrp_TM"/>
</dbReference>
<feature type="transmembrane region" description="Helical" evidence="8">
    <location>
        <begin position="296"/>
        <end position="316"/>
    </location>
</feature>
<evidence type="ECO:0000256" key="4">
    <source>
        <dbReference type="ARBA" id="ARBA00022692"/>
    </source>
</evidence>